<keyword evidence="2" id="KW-0548">Nucleotidyltransferase</keyword>
<dbReference type="PANTHER" id="PTHR32125:SF4">
    <property type="entry name" value="2-C-METHYL-D-ERYTHRITOL 4-PHOSPHATE CYTIDYLYLTRANSFERASE, CHLOROPLASTIC"/>
    <property type="match status" value="1"/>
</dbReference>
<dbReference type="GO" id="GO:0050518">
    <property type="term" value="F:2-C-methyl-D-erythritol 4-phosphate cytidylyltransferase activity"/>
    <property type="evidence" value="ECO:0007669"/>
    <property type="project" value="TreeGrafter"/>
</dbReference>
<name>A0A0F9K698_9ZZZZ</name>
<gene>
    <name evidence="3" type="ORF">LCGC14_1367590</name>
</gene>
<dbReference type="InterPro" id="IPR029044">
    <property type="entry name" value="Nucleotide-diphossugar_trans"/>
</dbReference>
<evidence type="ECO:0000256" key="1">
    <source>
        <dbReference type="ARBA" id="ARBA00022679"/>
    </source>
</evidence>
<dbReference type="AlphaFoldDB" id="A0A0F9K698"/>
<sequence length="246" mass="27026">MQKPCPEDTVLTSPGQITKIKDVGVLLLAGGKSTRFGGENKLDLTLNGRDLVQIALDKYTGKFEHVVVSIYSLCDRSPFIMKGVEVIPAAESKGLSILTALEYFESIDIKSIILAEAARPFTVKEHVELLVEMLGTGSNAIISGFPSWESIYCADGKKNTVLPREQMYIGQTPEGWDVRVLRNAIQIALFQDTDISYSFAAALQASKLTVDFCEGSRENIKVTYEIDALIAEAIAKEFPDLLTWGE</sequence>
<reference evidence="3" key="1">
    <citation type="journal article" date="2015" name="Nature">
        <title>Complex archaea that bridge the gap between prokaryotes and eukaryotes.</title>
        <authorList>
            <person name="Spang A."/>
            <person name="Saw J.H."/>
            <person name="Jorgensen S.L."/>
            <person name="Zaremba-Niedzwiedzka K."/>
            <person name="Martijn J."/>
            <person name="Lind A.E."/>
            <person name="van Eijk R."/>
            <person name="Schleper C."/>
            <person name="Guy L."/>
            <person name="Ettema T.J."/>
        </authorList>
    </citation>
    <scope>NUCLEOTIDE SEQUENCE</scope>
</reference>
<dbReference type="EMBL" id="LAZR01008607">
    <property type="protein sequence ID" value="KKM77679.1"/>
    <property type="molecule type" value="Genomic_DNA"/>
</dbReference>
<dbReference type="InterPro" id="IPR050088">
    <property type="entry name" value="IspD/TarI_cytidylyltransf_bact"/>
</dbReference>
<dbReference type="Gene3D" id="3.90.550.10">
    <property type="entry name" value="Spore Coat Polysaccharide Biosynthesis Protein SpsA, Chain A"/>
    <property type="match status" value="1"/>
</dbReference>
<evidence type="ECO:0008006" key="4">
    <source>
        <dbReference type="Google" id="ProtNLM"/>
    </source>
</evidence>
<comment type="caution">
    <text evidence="3">The sequence shown here is derived from an EMBL/GenBank/DDBJ whole genome shotgun (WGS) entry which is preliminary data.</text>
</comment>
<dbReference type="Pfam" id="PF01128">
    <property type="entry name" value="IspD"/>
    <property type="match status" value="1"/>
</dbReference>
<accession>A0A0F9K698</accession>
<evidence type="ECO:0000313" key="3">
    <source>
        <dbReference type="EMBL" id="KKM77679.1"/>
    </source>
</evidence>
<dbReference type="SUPFAM" id="SSF53448">
    <property type="entry name" value="Nucleotide-diphospho-sugar transferases"/>
    <property type="match status" value="1"/>
</dbReference>
<dbReference type="InterPro" id="IPR034683">
    <property type="entry name" value="IspD/TarI"/>
</dbReference>
<proteinExistence type="predicted"/>
<dbReference type="PANTHER" id="PTHR32125">
    <property type="entry name" value="2-C-METHYL-D-ERYTHRITOL 4-PHOSPHATE CYTIDYLYLTRANSFERASE, CHLOROPLASTIC"/>
    <property type="match status" value="1"/>
</dbReference>
<keyword evidence="1" id="KW-0808">Transferase</keyword>
<evidence type="ECO:0000256" key="2">
    <source>
        <dbReference type="ARBA" id="ARBA00022695"/>
    </source>
</evidence>
<protein>
    <recommendedName>
        <fullName evidence="4">MobA-like NTP transferase domain-containing protein</fullName>
    </recommendedName>
</protein>
<organism evidence="3">
    <name type="scientific">marine sediment metagenome</name>
    <dbReference type="NCBI Taxonomy" id="412755"/>
    <lineage>
        <taxon>unclassified sequences</taxon>
        <taxon>metagenomes</taxon>
        <taxon>ecological metagenomes</taxon>
    </lineage>
</organism>